<dbReference type="GO" id="GO:0003723">
    <property type="term" value="F:RNA binding"/>
    <property type="evidence" value="ECO:0007669"/>
    <property type="project" value="UniProtKB-KW"/>
</dbReference>
<sequence>MQTVQKLFPLGFEGINPATNDTDPTFNSVVKNLKKIDLVIQKYAPRYPLKKIAKVDLAILRLSMYELLFEKKQPPKVIIDEAVILAREFGNEKSYSFINGVLGSALKESPQNETS</sequence>
<keyword evidence="2" id="KW-0889">Transcription antitermination</keyword>
<reference evidence="7 8" key="1">
    <citation type="journal article" date="2016" name="Nat. Commun.">
        <title>Thousands of microbial genomes shed light on interconnected biogeochemical processes in an aquifer system.</title>
        <authorList>
            <person name="Anantharaman K."/>
            <person name="Brown C.T."/>
            <person name="Hug L.A."/>
            <person name="Sharon I."/>
            <person name="Castelle C.J."/>
            <person name="Probst A.J."/>
            <person name="Thomas B.C."/>
            <person name="Singh A."/>
            <person name="Wilkins M.J."/>
            <person name="Karaoz U."/>
            <person name="Brodie E.L."/>
            <person name="Williams K.H."/>
            <person name="Hubbard S.S."/>
            <person name="Banfield J.F."/>
        </authorList>
    </citation>
    <scope>NUCLEOTIDE SEQUENCE [LARGE SCALE GENOMIC DNA]</scope>
</reference>
<evidence type="ECO:0000313" key="7">
    <source>
        <dbReference type="EMBL" id="OGK50895.1"/>
    </source>
</evidence>
<comment type="caution">
    <text evidence="7">The sequence shown here is derived from an EMBL/GenBank/DDBJ whole genome shotgun (WGS) entry which is preliminary data.</text>
</comment>
<dbReference type="SUPFAM" id="SSF48013">
    <property type="entry name" value="NusB-like"/>
    <property type="match status" value="1"/>
</dbReference>
<proteinExistence type="inferred from homology"/>
<dbReference type="Proteomes" id="UP000178558">
    <property type="component" value="Unassembled WGS sequence"/>
</dbReference>
<dbReference type="InterPro" id="IPR011605">
    <property type="entry name" value="NusB_fam"/>
</dbReference>
<dbReference type="GO" id="GO:0031564">
    <property type="term" value="P:transcription antitermination"/>
    <property type="evidence" value="ECO:0007669"/>
    <property type="project" value="UniProtKB-KW"/>
</dbReference>
<dbReference type="GO" id="GO:0005829">
    <property type="term" value="C:cytosol"/>
    <property type="evidence" value="ECO:0007669"/>
    <property type="project" value="TreeGrafter"/>
</dbReference>
<evidence type="ECO:0000256" key="3">
    <source>
        <dbReference type="ARBA" id="ARBA00022884"/>
    </source>
</evidence>
<keyword evidence="5" id="KW-0804">Transcription</keyword>
<evidence type="ECO:0000259" key="6">
    <source>
        <dbReference type="Pfam" id="PF01029"/>
    </source>
</evidence>
<protein>
    <submittedName>
        <fullName evidence="7">Transcription antitermination factor NusB</fullName>
    </submittedName>
</protein>
<dbReference type="AlphaFoldDB" id="A0A1F7J5K8"/>
<evidence type="ECO:0000256" key="5">
    <source>
        <dbReference type="ARBA" id="ARBA00023163"/>
    </source>
</evidence>
<dbReference type="PANTHER" id="PTHR11078">
    <property type="entry name" value="N UTILIZATION SUBSTANCE PROTEIN B-RELATED"/>
    <property type="match status" value="1"/>
</dbReference>
<dbReference type="GO" id="GO:0006353">
    <property type="term" value="P:DNA-templated transcription termination"/>
    <property type="evidence" value="ECO:0007669"/>
    <property type="project" value="InterPro"/>
</dbReference>
<dbReference type="Pfam" id="PF01029">
    <property type="entry name" value="NusB"/>
    <property type="match status" value="1"/>
</dbReference>
<evidence type="ECO:0000256" key="4">
    <source>
        <dbReference type="ARBA" id="ARBA00023015"/>
    </source>
</evidence>
<evidence type="ECO:0000313" key="8">
    <source>
        <dbReference type="Proteomes" id="UP000178558"/>
    </source>
</evidence>
<keyword evidence="3" id="KW-0694">RNA-binding</keyword>
<evidence type="ECO:0000256" key="2">
    <source>
        <dbReference type="ARBA" id="ARBA00022814"/>
    </source>
</evidence>
<keyword evidence="4" id="KW-0805">Transcription regulation</keyword>
<dbReference type="InterPro" id="IPR006027">
    <property type="entry name" value="NusB_RsmB_TIM44"/>
</dbReference>
<dbReference type="EMBL" id="MGAQ01000010">
    <property type="protein sequence ID" value="OGK50895.1"/>
    <property type="molecule type" value="Genomic_DNA"/>
</dbReference>
<accession>A0A1F7J5K8</accession>
<dbReference type="PANTHER" id="PTHR11078:SF3">
    <property type="entry name" value="ANTITERMINATION NUSB DOMAIN-CONTAINING PROTEIN"/>
    <property type="match status" value="1"/>
</dbReference>
<dbReference type="InterPro" id="IPR035926">
    <property type="entry name" value="NusB-like_sf"/>
</dbReference>
<comment type="similarity">
    <text evidence="1">Belongs to the NusB family.</text>
</comment>
<organism evidence="7 8">
    <name type="scientific">Candidatus Roizmanbacteria bacterium RIFCSPLOWO2_01_FULL_40_42</name>
    <dbReference type="NCBI Taxonomy" id="1802066"/>
    <lineage>
        <taxon>Bacteria</taxon>
        <taxon>Candidatus Roizmaniibacteriota</taxon>
    </lineage>
</organism>
<dbReference type="NCBIfam" id="TIGR01951">
    <property type="entry name" value="nusB"/>
    <property type="match status" value="1"/>
</dbReference>
<name>A0A1F7J5K8_9BACT</name>
<dbReference type="Gene3D" id="1.10.940.10">
    <property type="entry name" value="NusB-like"/>
    <property type="match status" value="1"/>
</dbReference>
<feature type="domain" description="NusB/RsmB/TIM44" evidence="6">
    <location>
        <begin position="26"/>
        <end position="106"/>
    </location>
</feature>
<evidence type="ECO:0000256" key="1">
    <source>
        <dbReference type="ARBA" id="ARBA00005952"/>
    </source>
</evidence>
<gene>
    <name evidence="7" type="ORF">A3B50_01300</name>
</gene>